<dbReference type="InterPro" id="IPR004806">
    <property type="entry name" value="Rad23"/>
</dbReference>
<keyword evidence="1" id="KW-0677">Repeat</keyword>
<dbReference type="InterPro" id="IPR006636">
    <property type="entry name" value="STI1_HS-bd"/>
</dbReference>
<dbReference type="InterPro" id="IPR036353">
    <property type="entry name" value="XPC-bd_sf"/>
</dbReference>
<dbReference type="SMR" id="B4L7A6"/>
<evidence type="ECO:0000313" key="9">
    <source>
        <dbReference type="EMBL" id="EDW10900.1"/>
    </source>
</evidence>
<evidence type="ECO:0000256" key="4">
    <source>
        <dbReference type="ARBA" id="ARBA00023242"/>
    </source>
</evidence>
<proteinExistence type="inferred from homology"/>
<evidence type="ECO:0000256" key="2">
    <source>
        <dbReference type="ARBA" id="ARBA00022763"/>
    </source>
</evidence>
<evidence type="ECO:0000313" key="10">
    <source>
        <dbReference type="Proteomes" id="UP000009192"/>
    </source>
</evidence>
<dbReference type="EMBL" id="CH933813">
    <property type="protein sequence ID" value="EDW10900.1"/>
    <property type="molecule type" value="Genomic_DNA"/>
</dbReference>
<dbReference type="AlphaFoldDB" id="B4L7A6"/>
<accession>B4L7A6</accession>
<name>B4L7A6_DROMO</name>
<organism evidence="9 10">
    <name type="scientific">Drosophila mojavensis</name>
    <name type="common">Fruit fly</name>
    <dbReference type="NCBI Taxonomy" id="7230"/>
    <lineage>
        <taxon>Eukaryota</taxon>
        <taxon>Metazoa</taxon>
        <taxon>Ecdysozoa</taxon>
        <taxon>Arthropoda</taxon>
        <taxon>Hexapoda</taxon>
        <taxon>Insecta</taxon>
        <taxon>Pterygota</taxon>
        <taxon>Neoptera</taxon>
        <taxon>Endopterygota</taxon>
        <taxon>Diptera</taxon>
        <taxon>Brachycera</taxon>
        <taxon>Muscomorpha</taxon>
        <taxon>Ephydroidea</taxon>
        <taxon>Drosophilidae</taxon>
        <taxon>Drosophila</taxon>
    </lineage>
</organism>
<dbReference type="PhylomeDB" id="B4L7A6"/>
<dbReference type="Pfam" id="PF00627">
    <property type="entry name" value="UBA"/>
    <property type="match status" value="2"/>
</dbReference>
<keyword evidence="4 5" id="KW-0539">Nucleus</keyword>
<comment type="similarity">
    <text evidence="5">Belongs to the RAD23 family.</text>
</comment>
<keyword evidence="10" id="KW-1185">Reference proteome</keyword>
<gene>
    <name evidence="9" type="primary">Dmoj\GI14087</name>
    <name evidence="9" type="ORF">Dmoj_GI14087</name>
</gene>
<dbReference type="PRINTS" id="PR01839">
    <property type="entry name" value="RAD23PROTEIN"/>
</dbReference>
<evidence type="ECO:0000256" key="5">
    <source>
        <dbReference type="RuleBase" id="RU367049"/>
    </source>
</evidence>
<dbReference type="FunFam" id="1.10.10.540:FF:000001">
    <property type="entry name" value="UV excision repair protein RAD23 B"/>
    <property type="match status" value="1"/>
</dbReference>
<dbReference type="NCBIfam" id="TIGR00601">
    <property type="entry name" value="rad23"/>
    <property type="match status" value="1"/>
</dbReference>
<dbReference type="PANTHER" id="PTHR10621:SF0">
    <property type="entry name" value="UV EXCISION REPAIR PROTEIN RAD23"/>
    <property type="match status" value="1"/>
</dbReference>
<dbReference type="GO" id="GO:0043130">
    <property type="term" value="F:ubiquitin binding"/>
    <property type="evidence" value="ECO:0007669"/>
    <property type="project" value="UniProtKB-UniRule"/>
</dbReference>
<dbReference type="Proteomes" id="UP000009192">
    <property type="component" value="Unassembled WGS sequence"/>
</dbReference>
<feature type="domain" description="Ubiquitin-like" evidence="8">
    <location>
        <begin position="1"/>
        <end position="75"/>
    </location>
</feature>
<dbReference type="GO" id="GO:0070628">
    <property type="term" value="F:proteasome binding"/>
    <property type="evidence" value="ECO:0007669"/>
    <property type="project" value="TreeGrafter"/>
</dbReference>
<dbReference type="HOGENOM" id="CLU_040364_0_1_1"/>
<dbReference type="FunFam" id="1.10.8.10:FF:000002">
    <property type="entry name" value="UV excision repair protein RAD23 homolog"/>
    <property type="match status" value="1"/>
</dbReference>
<protein>
    <recommendedName>
        <fullName evidence="5">UV excision repair protein RAD23</fullName>
    </recommendedName>
</protein>
<dbReference type="InterPro" id="IPR009060">
    <property type="entry name" value="UBA-like_sf"/>
</dbReference>
<dbReference type="InterPro" id="IPR015360">
    <property type="entry name" value="XPC-bd"/>
</dbReference>
<dbReference type="PROSITE" id="PS50030">
    <property type="entry name" value="UBA"/>
    <property type="match status" value="2"/>
</dbReference>
<dbReference type="GO" id="GO:0003684">
    <property type="term" value="F:damaged DNA binding"/>
    <property type="evidence" value="ECO:0007669"/>
    <property type="project" value="UniProtKB-UniRule"/>
</dbReference>
<dbReference type="InParanoid" id="B4L7A6"/>
<dbReference type="CDD" id="cd14427">
    <property type="entry name" value="UBA2_HR23A"/>
    <property type="match status" value="1"/>
</dbReference>
<dbReference type="Gene3D" id="3.10.20.90">
    <property type="entry name" value="Phosphatidylinositol 3-kinase Catalytic Subunit, Chain A, domain 1"/>
    <property type="match status" value="1"/>
</dbReference>
<dbReference type="KEGG" id="dmo:Dmoj_GI14087"/>
<dbReference type="FunFam" id="3.10.20.90:FF:000254">
    <property type="entry name" value="UV excision repair protein Rad23"/>
    <property type="match status" value="1"/>
</dbReference>
<dbReference type="PANTHER" id="PTHR10621">
    <property type="entry name" value="UV EXCISION REPAIR PROTEIN RAD23"/>
    <property type="match status" value="1"/>
</dbReference>
<dbReference type="FunFam" id="1.10.8.10:FF:000003">
    <property type="entry name" value="UV excision repair protein RAD23 homolog"/>
    <property type="match status" value="1"/>
</dbReference>
<dbReference type="SMART" id="SM00727">
    <property type="entry name" value="STI1"/>
    <property type="match status" value="1"/>
</dbReference>
<dbReference type="Gene3D" id="1.10.8.10">
    <property type="entry name" value="DNA helicase RuvA subunit, C-terminal domain"/>
    <property type="match status" value="2"/>
</dbReference>
<keyword evidence="5" id="KW-0963">Cytoplasm</keyword>
<evidence type="ECO:0000256" key="3">
    <source>
        <dbReference type="ARBA" id="ARBA00023204"/>
    </source>
</evidence>
<dbReference type="FunCoup" id="B4L7A6">
    <property type="interactions" value="2044"/>
</dbReference>
<feature type="compositionally biased region" description="Low complexity" evidence="6">
    <location>
        <begin position="333"/>
        <end position="354"/>
    </location>
</feature>
<evidence type="ECO:0000256" key="6">
    <source>
        <dbReference type="SAM" id="MobiDB-lite"/>
    </source>
</evidence>
<dbReference type="SUPFAM" id="SSF46934">
    <property type="entry name" value="UBA-like"/>
    <property type="match status" value="2"/>
</dbReference>
<evidence type="ECO:0000256" key="1">
    <source>
        <dbReference type="ARBA" id="ARBA00022737"/>
    </source>
</evidence>
<feature type="domain" description="UBA" evidence="7">
    <location>
        <begin position="184"/>
        <end position="227"/>
    </location>
</feature>
<feature type="compositionally biased region" description="Polar residues" evidence="6">
    <location>
        <begin position="94"/>
        <end position="103"/>
    </location>
</feature>
<dbReference type="Pfam" id="PF00240">
    <property type="entry name" value="ubiquitin"/>
    <property type="match status" value="1"/>
</dbReference>
<dbReference type="Pfam" id="PF09280">
    <property type="entry name" value="XPC-binding"/>
    <property type="match status" value="1"/>
</dbReference>
<feature type="region of interest" description="Disordered" evidence="6">
    <location>
        <begin position="79"/>
        <end position="109"/>
    </location>
</feature>
<dbReference type="PROSITE" id="PS50053">
    <property type="entry name" value="UBIQUITIN_2"/>
    <property type="match status" value="1"/>
</dbReference>
<reference evidence="9 10" key="1">
    <citation type="journal article" date="2007" name="Nature">
        <title>Evolution of genes and genomes on the Drosophila phylogeny.</title>
        <authorList>
            <consortium name="Drosophila 12 Genomes Consortium"/>
            <person name="Clark A.G."/>
            <person name="Eisen M.B."/>
            <person name="Smith D.R."/>
            <person name="Bergman C.M."/>
            <person name="Oliver B."/>
            <person name="Markow T.A."/>
            <person name="Kaufman T.C."/>
            <person name="Kellis M."/>
            <person name="Gelbart W."/>
            <person name="Iyer V.N."/>
            <person name="Pollard D.A."/>
            <person name="Sackton T.B."/>
            <person name="Larracuente A.M."/>
            <person name="Singh N.D."/>
            <person name="Abad J.P."/>
            <person name="Abt D.N."/>
            <person name="Adryan B."/>
            <person name="Aguade M."/>
            <person name="Akashi H."/>
            <person name="Anderson W.W."/>
            <person name="Aquadro C.F."/>
            <person name="Ardell D.H."/>
            <person name="Arguello R."/>
            <person name="Artieri C.G."/>
            <person name="Barbash D.A."/>
            <person name="Barker D."/>
            <person name="Barsanti P."/>
            <person name="Batterham P."/>
            <person name="Batzoglou S."/>
            <person name="Begun D."/>
            <person name="Bhutkar A."/>
            <person name="Blanco E."/>
            <person name="Bosak S.A."/>
            <person name="Bradley R.K."/>
            <person name="Brand A.D."/>
            <person name="Brent M.R."/>
            <person name="Brooks A.N."/>
            <person name="Brown R.H."/>
            <person name="Butlin R.K."/>
            <person name="Caggese C."/>
            <person name="Calvi B.R."/>
            <person name="Bernardo de Carvalho A."/>
            <person name="Caspi A."/>
            <person name="Castrezana S."/>
            <person name="Celniker S.E."/>
            <person name="Chang J.L."/>
            <person name="Chapple C."/>
            <person name="Chatterji S."/>
            <person name="Chinwalla A."/>
            <person name="Civetta A."/>
            <person name="Clifton S.W."/>
            <person name="Comeron J.M."/>
            <person name="Costello J.C."/>
            <person name="Coyne J.A."/>
            <person name="Daub J."/>
            <person name="David R.G."/>
            <person name="Delcher A.L."/>
            <person name="Delehaunty K."/>
            <person name="Do C.B."/>
            <person name="Ebling H."/>
            <person name="Edwards K."/>
            <person name="Eickbush T."/>
            <person name="Evans J.D."/>
            <person name="Filipski A."/>
            <person name="Findeiss S."/>
            <person name="Freyhult E."/>
            <person name="Fulton L."/>
            <person name="Fulton R."/>
            <person name="Garcia A.C."/>
            <person name="Gardiner A."/>
            <person name="Garfield D.A."/>
            <person name="Garvin B.E."/>
            <person name="Gibson G."/>
            <person name="Gilbert D."/>
            <person name="Gnerre S."/>
            <person name="Godfrey J."/>
            <person name="Good R."/>
            <person name="Gotea V."/>
            <person name="Gravely B."/>
            <person name="Greenberg A.J."/>
            <person name="Griffiths-Jones S."/>
            <person name="Gross S."/>
            <person name="Guigo R."/>
            <person name="Gustafson E.A."/>
            <person name="Haerty W."/>
            <person name="Hahn M.W."/>
            <person name="Halligan D.L."/>
            <person name="Halpern A.L."/>
            <person name="Halter G.M."/>
            <person name="Han M.V."/>
            <person name="Heger A."/>
            <person name="Hillier L."/>
            <person name="Hinrichs A.S."/>
            <person name="Holmes I."/>
            <person name="Hoskins R.A."/>
            <person name="Hubisz M.J."/>
            <person name="Hultmark D."/>
            <person name="Huntley M.A."/>
            <person name="Jaffe D.B."/>
            <person name="Jagadeeshan S."/>
            <person name="Jeck W.R."/>
            <person name="Johnson J."/>
            <person name="Jones C.D."/>
            <person name="Jordan W.C."/>
            <person name="Karpen G.H."/>
            <person name="Kataoka E."/>
            <person name="Keightley P.D."/>
            <person name="Kheradpour P."/>
            <person name="Kirkness E.F."/>
            <person name="Koerich L.B."/>
            <person name="Kristiansen K."/>
            <person name="Kudrna D."/>
            <person name="Kulathinal R.J."/>
            <person name="Kumar S."/>
            <person name="Kwok R."/>
            <person name="Lander E."/>
            <person name="Langley C.H."/>
            <person name="Lapoint R."/>
            <person name="Lazzaro B.P."/>
            <person name="Lee S.J."/>
            <person name="Levesque L."/>
            <person name="Li R."/>
            <person name="Lin C.F."/>
            <person name="Lin M.F."/>
            <person name="Lindblad-Toh K."/>
            <person name="Llopart A."/>
            <person name="Long M."/>
            <person name="Low L."/>
            <person name="Lozovsky E."/>
            <person name="Lu J."/>
            <person name="Luo M."/>
            <person name="Machado C.A."/>
            <person name="Makalowski W."/>
            <person name="Marzo M."/>
            <person name="Matsuda M."/>
            <person name="Matzkin L."/>
            <person name="McAllister B."/>
            <person name="McBride C.S."/>
            <person name="McKernan B."/>
            <person name="McKernan K."/>
            <person name="Mendez-Lago M."/>
            <person name="Minx P."/>
            <person name="Mollenhauer M.U."/>
            <person name="Montooth K."/>
            <person name="Mount S.M."/>
            <person name="Mu X."/>
            <person name="Myers E."/>
            <person name="Negre B."/>
            <person name="Newfeld S."/>
            <person name="Nielsen R."/>
            <person name="Noor M.A."/>
            <person name="O'Grady P."/>
            <person name="Pachter L."/>
            <person name="Papaceit M."/>
            <person name="Parisi M.J."/>
            <person name="Parisi M."/>
            <person name="Parts L."/>
            <person name="Pedersen J.S."/>
            <person name="Pesole G."/>
            <person name="Phillippy A.M."/>
            <person name="Ponting C.P."/>
            <person name="Pop M."/>
            <person name="Porcelli D."/>
            <person name="Powell J.R."/>
            <person name="Prohaska S."/>
            <person name="Pruitt K."/>
            <person name="Puig M."/>
            <person name="Quesneville H."/>
            <person name="Ram K.R."/>
            <person name="Rand D."/>
            <person name="Rasmussen M.D."/>
            <person name="Reed L.K."/>
            <person name="Reenan R."/>
            <person name="Reily A."/>
            <person name="Remington K.A."/>
            <person name="Rieger T.T."/>
            <person name="Ritchie M.G."/>
            <person name="Robin C."/>
            <person name="Rogers Y.H."/>
            <person name="Rohde C."/>
            <person name="Rozas J."/>
            <person name="Rubenfield M.J."/>
            <person name="Ruiz A."/>
            <person name="Russo S."/>
            <person name="Salzberg S.L."/>
            <person name="Sanchez-Gracia A."/>
            <person name="Saranga D.J."/>
            <person name="Sato H."/>
            <person name="Schaeffer S.W."/>
            <person name="Schatz M.C."/>
            <person name="Schlenke T."/>
            <person name="Schwartz R."/>
            <person name="Segarra C."/>
            <person name="Singh R.S."/>
            <person name="Sirot L."/>
            <person name="Sirota M."/>
            <person name="Sisneros N.B."/>
            <person name="Smith C.D."/>
            <person name="Smith T.F."/>
            <person name="Spieth J."/>
            <person name="Stage D.E."/>
            <person name="Stark A."/>
            <person name="Stephan W."/>
            <person name="Strausberg R.L."/>
            <person name="Strempel S."/>
            <person name="Sturgill D."/>
            <person name="Sutton G."/>
            <person name="Sutton G.G."/>
            <person name="Tao W."/>
            <person name="Teichmann S."/>
            <person name="Tobari Y.N."/>
            <person name="Tomimura Y."/>
            <person name="Tsolas J.M."/>
            <person name="Valente V.L."/>
            <person name="Venter E."/>
            <person name="Venter J.C."/>
            <person name="Vicario S."/>
            <person name="Vieira F.G."/>
            <person name="Vilella A.J."/>
            <person name="Villasante A."/>
            <person name="Walenz B."/>
            <person name="Wang J."/>
            <person name="Wasserman M."/>
            <person name="Watts T."/>
            <person name="Wilson D."/>
            <person name="Wilson R.K."/>
            <person name="Wing R.A."/>
            <person name="Wolfner M.F."/>
            <person name="Wong A."/>
            <person name="Wong G.K."/>
            <person name="Wu C.I."/>
            <person name="Wu G."/>
            <person name="Yamamoto D."/>
            <person name="Yang H.P."/>
            <person name="Yang S.P."/>
            <person name="Yorke J.A."/>
            <person name="Yoshida K."/>
            <person name="Zdobnov E."/>
            <person name="Zhang P."/>
            <person name="Zhang Y."/>
            <person name="Zimin A.V."/>
            <person name="Baldwin J."/>
            <person name="Abdouelleil A."/>
            <person name="Abdulkadir J."/>
            <person name="Abebe A."/>
            <person name="Abera B."/>
            <person name="Abreu J."/>
            <person name="Acer S.C."/>
            <person name="Aftuck L."/>
            <person name="Alexander A."/>
            <person name="An P."/>
            <person name="Anderson E."/>
            <person name="Anderson S."/>
            <person name="Arachi H."/>
            <person name="Azer M."/>
            <person name="Bachantsang P."/>
            <person name="Barry A."/>
            <person name="Bayul T."/>
            <person name="Berlin A."/>
            <person name="Bessette D."/>
            <person name="Bloom T."/>
            <person name="Blye J."/>
            <person name="Boguslavskiy L."/>
            <person name="Bonnet C."/>
            <person name="Boukhgalter B."/>
            <person name="Bourzgui I."/>
            <person name="Brown A."/>
            <person name="Cahill P."/>
            <person name="Channer S."/>
            <person name="Cheshatsang Y."/>
            <person name="Chuda L."/>
            <person name="Citroen M."/>
            <person name="Collymore A."/>
            <person name="Cooke P."/>
            <person name="Costello M."/>
            <person name="D'Aco K."/>
            <person name="Daza R."/>
            <person name="De Haan G."/>
            <person name="DeGray S."/>
            <person name="DeMaso C."/>
            <person name="Dhargay N."/>
            <person name="Dooley K."/>
            <person name="Dooley E."/>
            <person name="Doricent M."/>
            <person name="Dorje P."/>
            <person name="Dorjee K."/>
            <person name="Dupes A."/>
            <person name="Elong R."/>
            <person name="Falk J."/>
            <person name="Farina A."/>
            <person name="Faro S."/>
            <person name="Ferguson D."/>
            <person name="Fisher S."/>
            <person name="Foley C.D."/>
            <person name="Franke A."/>
            <person name="Friedrich D."/>
            <person name="Gadbois L."/>
            <person name="Gearin G."/>
            <person name="Gearin C.R."/>
            <person name="Giannoukos G."/>
            <person name="Goode T."/>
            <person name="Graham J."/>
            <person name="Grandbois E."/>
            <person name="Grewal S."/>
            <person name="Gyaltsen K."/>
            <person name="Hafez N."/>
            <person name="Hagos B."/>
            <person name="Hall J."/>
            <person name="Henson C."/>
            <person name="Hollinger A."/>
            <person name="Honan T."/>
            <person name="Huard M.D."/>
            <person name="Hughes L."/>
            <person name="Hurhula B."/>
            <person name="Husby M.E."/>
            <person name="Kamat A."/>
            <person name="Kanga B."/>
            <person name="Kashin S."/>
            <person name="Khazanovich D."/>
            <person name="Kisner P."/>
            <person name="Lance K."/>
            <person name="Lara M."/>
            <person name="Lee W."/>
            <person name="Lennon N."/>
            <person name="Letendre F."/>
            <person name="LeVine R."/>
            <person name="Lipovsky A."/>
            <person name="Liu X."/>
            <person name="Liu J."/>
            <person name="Liu S."/>
            <person name="Lokyitsang T."/>
            <person name="Lokyitsang Y."/>
            <person name="Lubonja R."/>
            <person name="Lui A."/>
            <person name="MacDonald P."/>
            <person name="Magnisalis V."/>
            <person name="Maru K."/>
            <person name="Matthews C."/>
            <person name="McCusker W."/>
            <person name="McDonough S."/>
            <person name="Mehta T."/>
            <person name="Meldrim J."/>
            <person name="Meneus L."/>
            <person name="Mihai O."/>
            <person name="Mihalev A."/>
            <person name="Mihova T."/>
            <person name="Mittelman R."/>
            <person name="Mlenga V."/>
            <person name="Montmayeur A."/>
            <person name="Mulrain L."/>
            <person name="Navidi A."/>
            <person name="Naylor J."/>
            <person name="Negash T."/>
            <person name="Nguyen T."/>
            <person name="Nguyen N."/>
            <person name="Nicol R."/>
            <person name="Norbu C."/>
            <person name="Norbu N."/>
            <person name="Novod N."/>
            <person name="O'Neill B."/>
            <person name="Osman S."/>
            <person name="Markiewicz E."/>
            <person name="Oyono O.L."/>
            <person name="Patti C."/>
            <person name="Phunkhang P."/>
            <person name="Pierre F."/>
            <person name="Priest M."/>
            <person name="Raghuraman S."/>
            <person name="Rege F."/>
            <person name="Reyes R."/>
            <person name="Rise C."/>
            <person name="Rogov P."/>
            <person name="Ross K."/>
            <person name="Ryan E."/>
            <person name="Settipalli S."/>
            <person name="Shea T."/>
            <person name="Sherpa N."/>
            <person name="Shi L."/>
            <person name="Shih D."/>
            <person name="Sparrow T."/>
            <person name="Spaulding J."/>
            <person name="Stalker J."/>
            <person name="Stange-Thomann N."/>
            <person name="Stavropoulos S."/>
            <person name="Stone C."/>
            <person name="Strader C."/>
            <person name="Tesfaye S."/>
            <person name="Thomson T."/>
            <person name="Thoulutsang Y."/>
            <person name="Thoulutsang D."/>
            <person name="Topham K."/>
            <person name="Topping I."/>
            <person name="Tsamla T."/>
            <person name="Vassiliev H."/>
            <person name="Vo A."/>
            <person name="Wangchuk T."/>
            <person name="Wangdi T."/>
            <person name="Weiand M."/>
            <person name="Wilkinson J."/>
            <person name="Wilson A."/>
            <person name="Yadav S."/>
            <person name="Young G."/>
            <person name="Yu Q."/>
            <person name="Zembek L."/>
            <person name="Zhong D."/>
            <person name="Zimmer A."/>
            <person name="Zwirko Z."/>
            <person name="Jaffe D.B."/>
            <person name="Alvarez P."/>
            <person name="Brockman W."/>
            <person name="Butler J."/>
            <person name="Chin C."/>
            <person name="Gnerre S."/>
            <person name="Grabherr M."/>
            <person name="Kleber M."/>
            <person name="Mauceli E."/>
            <person name="MacCallum I."/>
        </authorList>
    </citation>
    <scope>NUCLEOTIDE SEQUENCE [LARGE SCALE GENOMIC DNA]</scope>
    <source>
        <strain evidence="10">Tucson 15081-1352.22</strain>
    </source>
</reference>
<feature type="domain" description="UBA" evidence="7">
    <location>
        <begin position="398"/>
        <end position="438"/>
    </location>
</feature>
<comment type="subcellular location">
    <subcellularLocation>
        <location evidence="5">Nucleus</location>
    </subcellularLocation>
    <subcellularLocation>
        <location evidence="5">Cytoplasm</location>
    </subcellularLocation>
</comment>
<dbReference type="GO" id="GO:0043161">
    <property type="term" value="P:proteasome-mediated ubiquitin-dependent protein catabolic process"/>
    <property type="evidence" value="ECO:0007669"/>
    <property type="project" value="UniProtKB-UniRule"/>
</dbReference>
<dbReference type="GO" id="GO:0031593">
    <property type="term" value="F:polyubiquitin modification-dependent protein binding"/>
    <property type="evidence" value="ECO:0007669"/>
    <property type="project" value="UniProtKB-UniRule"/>
</dbReference>
<dbReference type="eggNOG" id="KOG0011">
    <property type="taxonomic scope" value="Eukaryota"/>
</dbReference>
<feature type="region of interest" description="Disordered" evidence="6">
    <location>
        <begin position="324"/>
        <end position="381"/>
    </location>
</feature>
<comment type="function">
    <text evidence="5">Multiubiquitin chain receptor involved in modulation of proteasomal degradation. Involved in nucleotide excision repair.</text>
</comment>
<evidence type="ECO:0000259" key="7">
    <source>
        <dbReference type="PROSITE" id="PS50030"/>
    </source>
</evidence>
<dbReference type="SUPFAM" id="SSF54236">
    <property type="entry name" value="Ubiquitin-like"/>
    <property type="match status" value="1"/>
</dbReference>
<keyword evidence="2 5" id="KW-0227">DNA damage</keyword>
<evidence type="ECO:0000259" key="8">
    <source>
        <dbReference type="PROSITE" id="PS50053"/>
    </source>
</evidence>
<dbReference type="InterPro" id="IPR029071">
    <property type="entry name" value="Ubiquitin-like_domsf"/>
</dbReference>
<dbReference type="OrthoDB" id="419317at2759"/>
<dbReference type="Gene3D" id="1.10.10.540">
    <property type="entry name" value="XPC-binding domain"/>
    <property type="match status" value="1"/>
</dbReference>
<sequence length="442" mass="48597">MIITIKNLQQQTFAIDFDPEKTVLELKNQIFYERGAEYLVEKQKLIYAGVILTDERTISSYKVDEKKFIVVMLSRDISGTSSNTNADGQRKQPNEQMEGSTTGIDKKPVLQNANASSAEKGIINNNNRSNDVLGVEIERSGSSSQTQISTAPEVPIPATDYSSIDLVGELANASLQSRAESNLLMGEEFNRTVASMVEMGYPRDQVERAMAASFNNPERAVEYLINGIPQDENLFNPGDEEEPNRVETSHRQGGLPAESAADPFEFLRSQPQFLQMRSLIYQNPHLLHAVLQQIGQTNPALLQLISENQDAFLNMLNQPLDEEAADNAQRAGRTQSSSPRRTESTPTTNPSEESNAGGHRSVAGSDNPSIAIAPEGDDSVATGRNIQAENLATIRLTPQDQDAIERLKALGFPEALVLQAYFACEKDEELAANFLLSSSFDE</sequence>
<dbReference type="GO" id="GO:0005829">
    <property type="term" value="C:cytosol"/>
    <property type="evidence" value="ECO:0007669"/>
    <property type="project" value="TreeGrafter"/>
</dbReference>
<dbReference type="SUPFAM" id="SSF101238">
    <property type="entry name" value="XPC-binding domain"/>
    <property type="match status" value="1"/>
</dbReference>
<dbReference type="GO" id="GO:0006289">
    <property type="term" value="P:nucleotide-excision repair"/>
    <property type="evidence" value="ECO:0007669"/>
    <property type="project" value="UniProtKB-UniRule"/>
</dbReference>
<dbReference type="OMA" id="PHMLEPI"/>
<keyword evidence="3 5" id="KW-0234">DNA repair</keyword>
<dbReference type="InterPro" id="IPR015940">
    <property type="entry name" value="UBA"/>
</dbReference>
<dbReference type="SMART" id="SM00165">
    <property type="entry name" value="UBA"/>
    <property type="match status" value="2"/>
</dbReference>
<dbReference type="GO" id="GO:0005654">
    <property type="term" value="C:nucleoplasm"/>
    <property type="evidence" value="ECO:0007669"/>
    <property type="project" value="TreeGrafter"/>
</dbReference>
<dbReference type="CDD" id="cd01805">
    <property type="entry name" value="Ubl_Rad23"/>
    <property type="match status" value="1"/>
</dbReference>
<dbReference type="InterPro" id="IPR000626">
    <property type="entry name" value="Ubiquitin-like_dom"/>
</dbReference>
<dbReference type="CDD" id="cd14378">
    <property type="entry name" value="UBA1_Rhp23p_like"/>
    <property type="match status" value="1"/>
</dbReference>
<dbReference type="SMART" id="SM00213">
    <property type="entry name" value="UBQ"/>
    <property type="match status" value="1"/>
</dbReference>
<feature type="region of interest" description="Disordered" evidence="6">
    <location>
        <begin position="235"/>
        <end position="261"/>
    </location>
</feature>